<dbReference type="EMBL" id="KI913972">
    <property type="protein sequence ID" value="ETV97710.1"/>
    <property type="molecule type" value="Genomic_DNA"/>
</dbReference>
<accession>A0A024TU64</accession>
<feature type="compositionally biased region" description="Polar residues" evidence="1">
    <location>
        <begin position="436"/>
        <end position="465"/>
    </location>
</feature>
<sequence>MAVVSSELGVLYGLYAAAGFILLYFSYKYARKYYNQAAFLLPPFVCFCVIYENIVLATVGLNKEYDSVKVMLAFQSCIIPAMLLICFEVAYLVHKNRSVNFCGISFDSGHRTHRDEFKSTFLRFAMWVVGLGLLTLKLLVYYRYYDDIVFTSGIYEVNGSATVGTILTIIPAFSLVILSIYIGMRLWNYGSNYAYTVHSTCFNPWIWMMVGSFLLAAGYLMPDPLFARTSNGGEICMLAAIIRMFREVHKDLQEGADIAITLLDGSAAGLHDHAGSPRNTLQESPSTSGASSKYDLIASPVQRRTVEETRLTDASTEAYLSVVIARTKESSAPPRKQALHDELFDVSLAGPPPPRLTVPMLQEKANRSTSVSSTVLPWPASADSVMPDNVHRKSSSIFDEMPLMDFPPQFFGSMKAETEAAVDEVDTQVVLHDATTESNPSSPDNASGTDGQFLNNSFELISSPSTEPPTLVARDQEDLVDASSVVHSFEPGLVQAVAPLEVAIDDAVEHDDVADATALVEAVPEDFTVEADEPAQVVHSTDADAPSHGVAPVVVPVIGVPPAQVVHGSRQIEAVLAVESVKQEATAASAIDEGVAQPSQSSVEVVVCEVGPLVESLMLQVEKEFQMDSPLTDPWEHIHADDDLLHVEETTLDANGAPNHVEDRAAEAVDGTAPCESVPAVPQTFDEIRPNDVFAPVQISSSPLDVDSVEPLTVFSMEQDHSTSPSPLQRDPVPDHFDHIPQDTRQTFVLASHTYSPAAPDDQEHGVSIVAISEPQAPAEGDPLDLMFSMVGMPDNGASSPSDLPSPIESDKTA</sequence>
<keyword evidence="2" id="KW-1133">Transmembrane helix</keyword>
<feature type="transmembrane region" description="Helical" evidence="2">
    <location>
        <begin position="205"/>
        <end position="221"/>
    </location>
</feature>
<keyword evidence="2" id="KW-0472">Membrane</keyword>
<feature type="transmembrane region" description="Helical" evidence="2">
    <location>
        <begin position="37"/>
        <end position="60"/>
    </location>
</feature>
<feature type="compositionally biased region" description="Polar residues" evidence="1">
    <location>
        <begin position="277"/>
        <end position="291"/>
    </location>
</feature>
<dbReference type="RefSeq" id="XP_008873919.1">
    <property type="nucleotide sequence ID" value="XM_008875697.1"/>
</dbReference>
<feature type="transmembrane region" description="Helical" evidence="2">
    <location>
        <begin position="121"/>
        <end position="142"/>
    </location>
</feature>
<feature type="region of interest" description="Disordered" evidence="1">
    <location>
        <begin position="434"/>
        <end position="468"/>
    </location>
</feature>
<proteinExistence type="predicted"/>
<organism evidence="3">
    <name type="scientific">Aphanomyces invadans</name>
    <dbReference type="NCBI Taxonomy" id="157072"/>
    <lineage>
        <taxon>Eukaryota</taxon>
        <taxon>Sar</taxon>
        <taxon>Stramenopiles</taxon>
        <taxon>Oomycota</taxon>
        <taxon>Saprolegniomycetes</taxon>
        <taxon>Saprolegniales</taxon>
        <taxon>Verrucalvaceae</taxon>
        <taxon>Aphanomyces</taxon>
    </lineage>
</organism>
<feature type="transmembrane region" description="Helical" evidence="2">
    <location>
        <begin position="162"/>
        <end position="184"/>
    </location>
</feature>
<evidence type="ECO:0000313" key="3">
    <source>
        <dbReference type="EMBL" id="ETV97710.1"/>
    </source>
</evidence>
<evidence type="ECO:0000256" key="2">
    <source>
        <dbReference type="SAM" id="Phobius"/>
    </source>
</evidence>
<feature type="region of interest" description="Disordered" evidence="1">
    <location>
        <begin position="273"/>
        <end position="294"/>
    </location>
</feature>
<dbReference type="GeneID" id="20086644"/>
<gene>
    <name evidence="3" type="ORF">H310_09594</name>
</gene>
<name>A0A024TU64_9STRA</name>
<dbReference type="eggNOG" id="ENOG502QUZP">
    <property type="taxonomic scope" value="Eukaryota"/>
</dbReference>
<feature type="transmembrane region" description="Helical" evidence="2">
    <location>
        <begin position="72"/>
        <end position="93"/>
    </location>
</feature>
<reference evidence="3" key="1">
    <citation type="submission" date="2013-12" db="EMBL/GenBank/DDBJ databases">
        <title>The Genome Sequence of Aphanomyces invadans NJM9701.</title>
        <authorList>
            <consortium name="The Broad Institute Genomics Platform"/>
            <person name="Russ C."/>
            <person name="Tyler B."/>
            <person name="van West P."/>
            <person name="Dieguez-Uribeondo J."/>
            <person name="Young S.K."/>
            <person name="Zeng Q."/>
            <person name="Gargeya S."/>
            <person name="Fitzgerald M."/>
            <person name="Abouelleil A."/>
            <person name="Alvarado L."/>
            <person name="Chapman S.B."/>
            <person name="Gainer-Dewar J."/>
            <person name="Goldberg J."/>
            <person name="Griggs A."/>
            <person name="Gujja S."/>
            <person name="Hansen M."/>
            <person name="Howarth C."/>
            <person name="Imamovic A."/>
            <person name="Ireland A."/>
            <person name="Larimer J."/>
            <person name="McCowan C."/>
            <person name="Murphy C."/>
            <person name="Pearson M."/>
            <person name="Poon T.W."/>
            <person name="Priest M."/>
            <person name="Roberts A."/>
            <person name="Saif S."/>
            <person name="Shea T."/>
            <person name="Sykes S."/>
            <person name="Wortman J."/>
            <person name="Nusbaum C."/>
            <person name="Birren B."/>
        </authorList>
    </citation>
    <scope>NUCLEOTIDE SEQUENCE [LARGE SCALE GENOMIC DNA]</scope>
    <source>
        <strain evidence="3">NJM9701</strain>
    </source>
</reference>
<feature type="region of interest" description="Disordered" evidence="1">
    <location>
        <begin position="777"/>
        <end position="814"/>
    </location>
</feature>
<evidence type="ECO:0000256" key="1">
    <source>
        <dbReference type="SAM" id="MobiDB-lite"/>
    </source>
</evidence>
<dbReference type="AlphaFoldDB" id="A0A024TU64"/>
<dbReference type="OrthoDB" id="79116at2759"/>
<keyword evidence="2" id="KW-0812">Transmembrane</keyword>
<protein>
    <submittedName>
        <fullName evidence="3">Uncharacterized protein</fullName>
    </submittedName>
</protein>
<dbReference type="STRING" id="157072.A0A024TU64"/>
<feature type="transmembrane region" description="Helical" evidence="2">
    <location>
        <begin position="12"/>
        <end position="30"/>
    </location>
</feature>
<dbReference type="VEuPathDB" id="FungiDB:H310_09594"/>